<dbReference type="Pfam" id="PF13970">
    <property type="entry name" value="DUF4221"/>
    <property type="match status" value="1"/>
</dbReference>
<evidence type="ECO:0000313" key="2">
    <source>
        <dbReference type="EMBL" id="EPR68025.1"/>
    </source>
</evidence>
<dbReference type="OrthoDB" id="828261at2"/>
<comment type="caution">
    <text evidence="2">The sequence shown here is derived from an EMBL/GenBank/DDBJ whole genome shotgun (WGS) entry which is preliminary data.</text>
</comment>
<protein>
    <recommendedName>
        <fullName evidence="4">DUF4221 domain-containing protein</fullName>
    </recommendedName>
</protein>
<keyword evidence="1" id="KW-1133">Transmembrane helix</keyword>
<dbReference type="AlphaFoldDB" id="S7VCP1"/>
<feature type="transmembrane region" description="Helical" evidence="1">
    <location>
        <begin position="12"/>
        <end position="28"/>
    </location>
</feature>
<dbReference type="eggNOG" id="COG3391">
    <property type="taxonomic scope" value="Bacteria"/>
</dbReference>
<dbReference type="InterPro" id="IPR025316">
    <property type="entry name" value="DUF4221"/>
</dbReference>
<dbReference type="EMBL" id="ATNM01000110">
    <property type="protein sequence ID" value="EPR68025.1"/>
    <property type="molecule type" value="Genomic_DNA"/>
</dbReference>
<proteinExistence type="predicted"/>
<name>S7VCP1_9BACT</name>
<evidence type="ECO:0000256" key="1">
    <source>
        <dbReference type="SAM" id="Phobius"/>
    </source>
</evidence>
<organism evidence="2 3">
    <name type="scientific">Cyclobacterium qasimii M12-11B</name>
    <dbReference type="NCBI Taxonomy" id="641524"/>
    <lineage>
        <taxon>Bacteria</taxon>
        <taxon>Pseudomonadati</taxon>
        <taxon>Bacteroidota</taxon>
        <taxon>Cytophagia</taxon>
        <taxon>Cytophagales</taxon>
        <taxon>Cyclobacteriaceae</taxon>
        <taxon>Cyclobacterium</taxon>
    </lineage>
</organism>
<dbReference type="PROSITE" id="PS51257">
    <property type="entry name" value="PROKAR_LIPOPROTEIN"/>
    <property type="match status" value="1"/>
</dbReference>
<accession>S7VCP1</accession>
<keyword evidence="1" id="KW-0812">Transmembrane</keyword>
<gene>
    <name evidence="2" type="ORF">ADICYQ_3097</name>
</gene>
<dbReference type="Proteomes" id="UP000014974">
    <property type="component" value="Unassembled WGS sequence"/>
</dbReference>
<evidence type="ECO:0000313" key="3">
    <source>
        <dbReference type="Proteomes" id="UP000014974"/>
    </source>
</evidence>
<keyword evidence="1" id="KW-0472">Membrane</keyword>
<evidence type="ECO:0008006" key="4">
    <source>
        <dbReference type="Google" id="ProtNLM"/>
    </source>
</evidence>
<reference evidence="2 3" key="1">
    <citation type="journal article" date="2013" name="Genome Announc.">
        <title>Draft Genome Sequence of Cyclobacterium qasimii Strain M12-11BT, Isolated from Arctic Marine Sediment.</title>
        <authorList>
            <person name="Shivaji S."/>
            <person name="Ara S."/>
            <person name="Singh A."/>
            <person name="Kumar Pinnaka A."/>
        </authorList>
    </citation>
    <scope>NUCLEOTIDE SEQUENCE [LARGE SCALE GENOMIC DNA]</scope>
    <source>
        <strain evidence="2 3">M12-11B</strain>
    </source>
</reference>
<dbReference type="STRING" id="641524.ADICYQ_3097"/>
<sequence length="398" mass="46081">MSSRQNTLGENILYRISGFILFLAMVSACNKTENLGKADASVVSKELVKSSKSLIIPIDSLTVNRSTQLVHYQDSKDWLFNLNRSSNEIQMYDLKDKSLHKRLKFPVEGNKGVGRIFSFHIHNLDSIFLFQQFSTDIYLTDTSQSIKNKITVQVPEMHTPPFVHSTYFSSPVVVIADALVVKTRPADDYKEITNEVLSKRHLTYSINLNNGETKLLNHKYPNDYLEDGYKLFDFSFAKGIDRWVYSFHSDHKLYSSDSMQVGLTAALSKSKYINGFQNFDVFGSREQHYKYYASAANYKSILYDKFKNVYYRFCYPEIEVTSEEEIMKYRFMPKLFSILILDSELNVIGETLFSKDKFLSDNAFITEEGIYLSKNHPDNPELKEDYLSFALFELMDID</sequence>